<dbReference type="PANTHER" id="PTHR31051:SF1">
    <property type="entry name" value="PROTEASOME ASSEMBLY CHAPERONE 3"/>
    <property type="match status" value="1"/>
</dbReference>
<dbReference type="InterPro" id="IPR053720">
    <property type="entry name" value="Psm_Assembly_Chaperone"/>
</dbReference>
<dbReference type="InterPro" id="IPR018788">
    <property type="entry name" value="Proteasome_assmbl_chp_3"/>
</dbReference>
<evidence type="ECO:0000313" key="1">
    <source>
        <dbReference type="EMBL" id="GFR01591.1"/>
    </source>
</evidence>
<dbReference type="PANTHER" id="PTHR31051">
    <property type="entry name" value="PROTEASOME ASSEMBLY CHAPERONE 3"/>
    <property type="match status" value="1"/>
</dbReference>
<dbReference type="OrthoDB" id="5839at2759"/>
<dbReference type="GO" id="GO:0043248">
    <property type="term" value="P:proteasome assembly"/>
    <property type="evidence" value="ECO:0007669"/>
    <property type="project" value="InterPro"/>
</dbReference>
<reference evidence="1" key="1">
    <citation type="submission" date="2020-07" db="EMBL/GenBank/DDBJ databases">
        <title>Multicomponent nature underlies the extraordinary mechanical properties of spider dragline silk.</title>
        <authorList>
            <person name="Kono N."/>
            <person name="Nakamura H."/>
            <person name="Mori M."/>
            <person name="Yoshida Y."/>
            <person name="Ohtoshi R."/>
            <person name="Malay A.D."/>
            <person name="Moran D.A.P."/>
            <person name="Tomita M."/>
            <person name="Numata K."/>
            <person name="Arakawa K."/>
        </authorList>
    </citation>
    <scope>NUCLEOTIDE SEQUENCE</scope>
</reference>
<sequence length="122" mass="13467">MKDIERWDISSKTGKGIVCGRSTEIAVTEFRNKYFVIITDCGKIGSMVQVQMENSSGETICNPKVLFGIDKPEVLAVASSLAEICKFRKPVVFGLSLKFYSGQTVKELKDLLIEVIGAEQSK</sequence>
<dbReference type="Proteomes" id="UP000887116">
    <property type="component" value="Unassembled WGS sequence"/>
</dbReference>
<dbReference type="EMBL" id="BMAO01025292">
    <property type="protein sequence ID" value="GFR01591.1"/>
    <property type="molecule type" value="Genomic_DNA"/>
</dbReference>
<name>A0A8X6GBV9_TRICU</name>
<gene>
    <name evidence="1" type="primary">AVEN_97873_1</name>
    <name evidence="1" type="ORF">TNCT_383231</name>
</gene>
<protein>
    <recommendedName>
        <fullName evidence="3">Proteasome assembly chaperone 3</fullName>
    </recommendedName>
</protein>
<evidence type="ECO:0000313" key="2">
    <source>
        <dbReference type="Proteomes" id="UP000887116"/>
    </source>
</evidence>
<dbReference type="Gene3D" id="3.30.230.90">
    <property type="match status" value="1"/>
</dbReference>
<proteinExistence type="predicted"/>
<dbReference type="Pfam" id="PF10178">
    <property type="entry name" value="PAC3"/>
    <property type="match status" value="1"/>
</dbReference>
<evidence type="ECO:0008006" key="3">
    <source>
        <dbReference type="Google" id="ProtNLM"/>
    </source>
</evidence>
<comment type="caution">
    <text evidence="1">The sequence shown here is derived from an EMBL/GenBank/DDBJ whole genome shotgun (WGS) entry which is preliminary data.</text>
</comment>
<keyword evidence="2" id="KW-1185">Reference proteome</keyword>
<organism evidence="1 2">
    <name type="scientific">Trichonephila clavata</name>
    <name type="common">Joro spider</name>
    <name type="synonym">Nephila clavata</name>
    <dbReference type="NCBI Taxonomy" id="2740835"/>
    <lineage>
        <taxon>Eukaryota</taxon>
        <taxon>Metazoa</taxon>
        <taxon>Ecdysozoa</taxon>
        <taxon>Arthropoda</taxon>
        <taxon>Chelicerata</taxon>
        <taxon>Arachnida</taxon>
        <taxon>Araneae</taxon>
        <taxon>Araneomorphae</taxon>
        <taxon>Entelegynae</taxon>
        <taxon>Araneoidea</taxon>
        <taxon>Nephilidae</taxon>
        <taxon>Trichonephila</taxon>
    </lineage>
</organism>
<dbReference type="AlphaFoldDB" id="A0A8X6GBV9"/>
<accession>A0A8X6GBV9</accession>